<sequence length="107" mass="10862">NNALLYPGLGLGTIVSGASRVTDAMLLAAAKAVAGQVDVSVAGASLLPPVEDLRASSAIVAAAVARAAVDEGVATKFHDDVDAAVHEAMWTPEYSPFDVDNDEEAGR</sequence>
<dbReference type="SUPFAM" id="SSF51735">
    <property type="entry name" value="NAD(P)-binding Rossmann-fold domains"/>
    <property type="match status" value="1"/>
</dbReference>
<proteinExistence type="predicted"/>
<evidence type="ECO:0000313" key="2">
    <source>
        <dbReference type="EMBL" id="MDV6264571.1"/>
    </source>
</evidence>
<organism evidence="2 3">
    <name type="scientific">Rhodococcoides yunnanense</name>
    <dbReference type="NCBI Taxonomy" id="278209"/>
    <lineage>
        <taxon>Bacteria</taxon>
        <taxon>Bacillati</taxon>
        <taxon>Actinomycetota</taxon>
        <taxon>Actinomycetes</taxon>
        <taxon>Mycobacteriales</taxon>
        <taxon>Nocardiaceae</taxon>
        <taxon>Rhodococcoides</taxon>
    </lineage>
</organism>
<evidence type="ECO:0000313" key="3">
    <source>
        <dbReference type="Proteomes" id="UP001185755"/>
    </source>
</evidence>
<feature type="non-terminal residue" evidence="2">
    <location>
        <position position="1"/>
    </location>
</feature>
<gene>
    <name evidence="2" type="ORF">R3P96_24810</name>
</gene>
<reference evidence="2 3" key="1">
    <citation type="submission" date="2023-10" db="EMBL/GenBank/DDBJ databases">
        <title>Development of a sustainable strategy for remediation of hydrocarbon-contaminated territories based on the waste exchange concept.</title>
        <authorList>
            <person name="Krivoruchko A."/>
        </authorList>
    </citation>
    <scope>NUCLEOTIDE SEQUENCE [LARGE SCALE GENOMIC DNA]</scope>
    <source>
        <strain evidence="2 3">IEGM 1323</strain>
    </source>
</reference>
<name>A0ABU4BK45_9NOCA</name>
<evidence type="ECO:0000259" key="1">
    <source>
        <dbReference type="Pfam" id="PF03949"/>
    </source>
</evidence>
<protein>
    <submittedName>
        <fullName evidence="2">Malic enzyme-like NAD(P)-binding protein</fullName>
    </submittedName>
</protein>
<dbReference type="InterPro" id="IPR012302">
    <property type="entry name" value="Malic_NAD-bd"/>
</dbReference>
<dbReference type="InterPro" id="IPR036291">
    <property type="entry name" value="NAD(P)-bd_dom_sf"/>
</dbReference>
<dbReference type="PANTHER" id="PTHR23406:SF34">
    <property type="entry name" value="NAD-DEPENDENT MALIC ENZYME, MITOCHONDRIAL"/>
    <property type="match status" value="1"/>
</dbReference>
<keyword evidence="3" id="KW-1185">Reference proteome</keyword>
<dbReference type="Pfam" id="PF03949">
    <property type="entry name" value="Malic_M"/>
    <property type="match status" value="1"/>
</dbReference>
<dbReference type="PANTHER" id="PTHR23406">
    <property type="entry name" value="MALIC ENZYME-RELATED"/>
    <property type="match status" value="1"/>
</dbReference>
<feature type="domain" description="Malic enzyme NAD-binding" evidence="1">
    <location>
        <begin position="1"/>
        <end position="69"/>
    </location>
</feature>
<accession>A0ABU4BK45</accession>
<dbReference type="Proteomes" id="UP001185755">
    <property type="component" value="Unassembled WGS sequence"/>
</dbReference>
<comment type="caution">
    <text evidence="2">The sequence shown here is derived from an EMBL/GenBank/DDBJ whole genome shotgun (WGS) entry which is preliminary data.</text>
</comment>
<dbReference type="Gene3D" id="3.40.50.720">
    <property type="entry name" value="NAD(P)-binding Rossmann-like Domain"/>
    <property type="match status" value="1"/>
</dbReference>
<dbReference type="RefSeq" id="WP_317566595.1">
    <property type="nucleotide sequence ID" value="NZ_JAWLJX010000016.1"/>
</dbReference>
<dbReference type="EMBL" id="JAWLJX010000016">
    <property type="protein sequence ID" value="MDV6264571.1"/>
    <property type="molecule type" value="Genomic_DNA"/>
</dbReference>